<proteinExistence type="predicted"/>
<accession>A0AAW4FX93</accession>
<dbReference type="RefSeq" id="WP_057206260.1">
    <property type="nucleotide sequence ID" value="NZ_CP083371.1"/>
</dbReference>
<reference evidence="1 2" key="1">
    <citation type="submission" date="2020-01" db="EMBL/GenBank/DDBJ databases">
        <title>Draft genome assembly of Ensifer adhaerens T173.</title>
        <authorList>
            <person name="Craig J.E."/>
            <person name="Stinchcombe J.R."/>
        </authorList>
    </citation>
    <scope>NUCLEOTIDE SEQUENCE [LARGE SCALE GENOMIC DNA]</scope>
    <source>
        <strain evidence="1 2">T173</strain>
    </source>
</reference>
<name>A0AAW4FX93_9HYPH</name>
<dbReference type="Proteomes" id="UP000744980">
    <property type="component" value="Unassembled WGS sequence"/>
</dbReference>
<organism evidence="1 2">
    <name type="scientific">Ensifer canadensis</name>
    <dbReference type="NCBI Taxonomy" id="555315"/>
    <lineage>
        <taxon>Bacteria</taxon>
        <taxon>Pseudomonadati</taxon>
        <taxon>Pseudomonadota</taxon>
        <taxon>Alphaproteobacteria</taxon>
        <taxon>Hyphomicrobiales</taxon>
        <taxon>Rhizobiaceae</taxon>
        <taxon>Sinorhizobium/Ensifer group</taxon>
        <taxon>Ensifer</taxon>
    </lineage>
</organism>
<comment type="caution">
    <text evidence="1">The sequence shown here is derived from an EMBL/GenBank/DDBJ whole genome shotgun (WGS) entry which is preliminary data.</text>
</comment>
<dbReference type="AlphaFoldDB" id="A0AAW4FX93"/>
<dbReference type="EMBL" id="WXFA01000060">
    <property type="protein sequence ID" value="MBM3095894.1"/>
    <property type="molecule type" value="Genomic_DNA"/>
</dbReference>
<keyword evidence="2" id="KW-1185">Reference proteome</keyword>
<sequence>MTITVLRDGSRRFRFRLAVTRAVVGLHVRRHRLGVDELREVYLLAVFLLAQANWVNRTDDDMWRDVLDEAYRRGWTDRRVKIEGESLN</sequence>
<protein>
    <submittedName>
        <fullName evidence="1">Uncharacterized protein</fullName>
    </submittedName>
</protein>
<evidence type="ECO:0000313" key="2">
    <source>
        <dbReference type="Proteomes" id="UP000744980"/>
    </source>
</evidence>
<evidence type="ECO:0000313" key="1">
    <source>
        <dbReference type="EMBL" id="MBM3095894.1"/>
    </source>
</evidence>
<gene>
    <name evidence="1" type="ORF">GFB56_34975</name>
</gene>